<dbReference type="Gene3D" id="1.10.287.1490">
    <property type="match status" value="1"/>
</dbReference>
<evidence type="ECO:0000256" key="1">
    <source>
        <dbReference type="ARBA" id="ARBA00004328"/>
    </source>
</evidence>
<sequence>MQVTIQNNKSPANELNGRYYKTFTPRSAQELIKIHHLGCVGNTEVKNIQLEQGNKPTGYVEATEKDTVASGMLNDLRNLNISLTDPNSALWGRIRASNKALMTEYVDKEVKSVLAQTASQIATQVQGLNDKYTRLTQTVEGIETRVSNNVSESFTTQLADLRKQVVSNTNSTSVLQQTADTLTQTIRDSNNNLSRMQQTVDGLSSTVESVNGNMSNLRQNVDSISASVAGKLSQSDIRVTGDGITLGSKQINGNNLIGMINKSTLILNPDGVDIDSSRTRIKGELIADGTITAKQIKGESITVDQLDVANVKAGLIKAKLLEAYSGKIGGFLLQKDANGDAWLTSSTNGYDSGIGVKYSKEHHAALWANWGNDWNNPNDTKWVVYSDGTMECGNGMTVKRGIDIQTGGLTVRYGGSELNNGTVMRGGTTIYNKTTIHDGLVIASGNIDVGTNYIYGKFASGKKASVVWEEASDQRLKTNIKKTTKKCLPIINSIEMVQFDWKNSGKHEELGLIAQQAMKHIPKIAHLIENYYTVDYTKVVPFLIKAVQELSERIDKYEQQA</sequence>
<keyword evidence="2" id="KW-0946">Virion</keyword>
<feature type="domain" description="Peptidase S74" evidence="3">
    <location>
        <begin position="472"/>
        <end position="561"/>
    </location>
</feature>
<dbReference type="Pfam" id="PF13884">
    <property type="entry name" value="Peptidase_S74"/>
    <property type="match status" value="1"/>
</dbReference>
<dbReference type="EMBL" id="BK015368">
    <property type="protein sequence ID" value="DAE03523.1"/>
    <property type="molecule type" value="Genomic_DNA"/>
</dbReference>
<dbReference type="Pfam" id="PF07902">
    <property type="entry name" value="Gp58"/>
    <property type="match status" value="1"/>
</dbReference>
<dbReference type="InterPro" id="IPR030392">
    <property type="entry name" value="S74_ICA"/>
</dbReference>
<protein>
    <submittedName>
        <fullName evidence="4">Neck appendage protein</fullName>
    </submittedName>
</protein>
<evidence type="ECO:0000259" key="3">
    <source>
        <dbReference type="PROSITE" id="PS51688"/>
    </source>
</evidence>
<dbReference type="PROSITE" id="PS51688">
    <property type="entry name" value="ICA"/>
    <property type="match status" value="1"/>
</dbReference>
<dbReference type="InterPro" id="IPR036388">
    <property type="entry name" value="WH-like_DNA-bd_sf"/>
</dbReference>
<accession>A0A8S5PAP9</accession>
<reference evidence="4" key="1">
    <citation type="journal article" date="2021" name="Proc. Natl. Acad. Sci. U.S.A.">
        <title>A Catalog of Tens of Thousands of Viruses from Human Metagenomes Reveals Hidden Associations with Chronic Diseases.</title>
        <authorList>
            <person name="Tisza M.J."/>
            <person name="Buck C.B."/>
        </authorList>
    </citation>
    <scope>NUCLEOTIDE SEQUENCE</scope>
    <source>
        <strain evidence="4">CtpoI7</strain>
    </source>
</reference>
<name>A0A8S5PAP9_9CAUD</name>
<comment type="subcellular location">
    <subcellularLocation>
        <location evidence="1">Virion</location>
    </subcellularLocation>
</comment>
<organism evidence="4">
    <name type="scientific">Siphoviridae sp. ctpoI7</name>
    <dbReference type="NCBI Taxonomy" id="2825678"/>
    <lineage>
        <taxon>Viruses</taxon>
        <taxon>Duplodnaviria</taxon>
        <taxon>Heunggongvirae</taxon>
        <taxon>Uroviricota</taxon>
        <taxon>Caudoviricetes</taxon>
    </lineage>
</organism>
<evidence type="ECO:0000313" key="4">
    <source>
        <dbReference type="EMBL" id="DAE03523.1"/>
    </source>
</evidence>
<proteinExistence type="predicted"/>
<dbReference type="GO" id="GO:0098015">
    <property type="term" value="C:virus tail"/>
    <property type="evidence" value="ECO:0007669"/>
    <property type="project" value="UniProtKB-KW"/>
</dbReference>
<dbReference type="Gene3D" id="1.10.10.10">
    <property type="entry name" value="Winged helix-like DNA-binding domain superfamily/Winged helix DNA-binding domain"/>
    <property type="match status" value="1"/>
</dbReference>
<dbReference type="InterPro" id="IPR012892">
    <property type="entry name" value="Gp58"/>
</dbReference>
<evidence type="ECO:0000256" key="2">
    <source>
        <dbReference type="ARBA" id="ARBA00022732"/>
    </source>
</evidence>
<keyword evidence="2" id="KW-1227">Viral tail protein</keyword>